<dbReference type="Proteomes" id="UP001276150">
    <property type="component" value="Unassembled WGS sequence"/>
</dbReference>
<dbReference type="EMBL" id="JAPMIV010000043">
    <property type="protein sequence ID" value="MDV6376012.1"/>
    <property type="molecule type" value="Genomic_DNA"/>
</dbReference>
<comment type="caution">
    <text evidence="2">The sequence shown here is derived from an EMBL/GenBank/DDBJ whole genome shotgun (WGS) entry which is preliminary data.</text>
</comment>
<gene>
    <name evidence="2" type="ORF">ORD21_15545</name>
</gene>
<protein>
    <submittedName>
        <fullName evidence="2">Uncharacterized protein</fullName>
    </submittedName>
</protein>
<reference evidence="2 3" key="1">
    <citation type="submission" date="2022-11" db="EMBL/GenBank/DDBJ databases">
        <title>Deinococcus ZS9-10, Low Temperature and Draught-tolerating, UV-resistant Bacteria from Continental Antarctica.</title>
        <authorList>
            <person name="Cheng L."/>
        </authorList>
    </citation>
    <scope>NUCLEOTIDE SEQUENCE [LARGE SCALE GENOMIC DNA]</scope>
    <source>
        <strain evidence="2 3">ZS9-10</strain>
    </source>
</reference>
<feature type="region of interest" description="Disordered" evidence="1">
    <location>
        <begin position="15"/>
        <end position="37"/>
    </location>
</feature>
<keyword evidence="3" id="KW-1185">Reference proteome</keyword>
<feature type="compositionally biased region" description="Basic and acidic residues" evidence="1">
    <location>
        <begin position="19"/>
        <end position="28"/>
    </location>
</feature>
<evidence type="ECO:0000313" key="2">
    <source>
        <dbReference type="EMBL" id="MDV6376012.1"/>
    </source>
</evidence>
<evidence type="ECO:0000313" key="3">
    <source>
        <dbReference type="Proteomes" id="UP001276150"/>
    </source>
</evidence>
<dbReference type="RefSeq" id="WP_317641362.1">
    <property type="nucleotide sequence ID" value="NZ_JAPMIV010000043.1"/>
</dbReference>
<organism evidence="2 3">
    <name type="scientific">Deinococcus arenicola</name>
    <dbReference type="NCBI Taxonomy" id="2994950"/>
    <lineage>
        <taxon>Bacteria</taxon>
        <taxon>Thermotogati</taxon>
        <taxon>Deinococcota</taxon>
        <taxon>Deinococci</taxon>
        <taxon>Deinococcales</taxon>
        <taxon>Deinococcaceae</taxon>
        <taxon>Deinococcus</taxon>
    </lineage>
</organism>
<evidence type="ECO:0000256" key="1">
    <source>
        <dbReference type="SAM" id="MobiDB-lite"/>
    </source>
</evidence>
<accession>A0ABU4DVQ9</accession>
<sequence length="85" mass="9417">MRLADLTPTEIVDQLARMHAADHGHSDDSPSPAEHTALADSLGCHAEARAAAWVAWCAELSPLDWDQAEYWLDVEFIEPCPEHQP</sequence>
<name>A0ABU4DVQ9_9DEIO</name>
<proteinExistence type="predicted"/>